<sequence length="127" mass="14109">MSDYGLLLHEGKVILEQGGRGVADVQVKLYASEIEEYMDLSSQDLDFDLNINMIMEERLKEVDEKDSNDDEGDDSVSLFAFMKLKPPSFTGSTVGKDSCRVLDTMERICGTLGALSTRSVTLASFRQ</sequence>
<reference evidence="1 2" key="1">
    <citation type="journal article" date="2013" name="Genome Biol.">
        <title>The genome sequence of the most widely cultivated cacao type and its use to identify candidate genes regulating pod color.</title>
        <authorList>
            <person name="Motamayor J.C."/>
            <person name="Mockaitis K."/>
            <person name="Schmutz J."/>
            <person name="Haiminen N."/>
            <person name="Iii D.L."/>
            <person name="Cornejo O."/>
            <person name="Findley S.D."/>
            <person name="Zheng P."/>
            <person name="Utro F."/>
            <person name="Royaert S."/>
            <person name="Saski C."/>
            <person name="Jenkins J."/>
            <person name="Podicheti R."/>
            <person name="Zhao M."/>
            <person name="Scheffler B.E."/>
            <person name="Stack J.C."/>
            <person name="Feltus F.A."/>
            <person name="Mustiga G.M."/>
            <person name="Amores F."/>
            <person name="Phillips W."/>
            <person name="Marelli J.P."/>
            <person name="May G.D."/>
            <person name="Shapiro H."/>
            <person name="Ma J."/>
            <person name="Bustamante C.D."/>
            <person name="Schnell R.J."/>
            <person name="Main D."/>
            <person name="Gilbert D."/>
            <person name="Parida L."/>
            <person name="Kuhn D.N."/>
        </authorList>
    </citation>
    <scope>NUCLEOTIDE SEQUENCE [LARGE SCALE GENOMIC DNA]</scope>
    <source>
        <strain evidence="2">cv. Matina 1-6</strain>
    </source>
</reference>
<organism evidence="1 2">
    <name type="scientific">Theobroma cacao</name>
    <name type="common">Cacao</name>
    <name type="synonym">Cocoa</name>
    <dbReference type="NCBI Taxonomy" id="3641"/>
    <lineage>
        <taxon>Eukaryota</taxon>
        <taxon>Viridiplantae</taxon>
        <taxon>Streptophyta</taxon>
        <taxon>Embryophyta</taxon>
        <taxon>Tracheophyta</taxon>
        <taxon>Spermatophyta</taxon>
        <taxon>Magnoliopsida</taxon>
        <taxon>eudicotyledons</taxon>
        <taxon>Gunneridae</taxon>
        <taxon>Pentapetalae</taxon>
        <taxon>rosids</taxon>
        <taxon>malvids</taxon>
        <taxon>Malvales</taxon>
        <taxon>Malvaceae</taxon>
        <taxon>Byttnerioideae</taxon>
        <taxon>Theobroma</taxon>
    </lineage>
</organism>
<proteinExistence type="predicted"/>
<dbReference type="AlphaFoldDB" id="A0A061G9H9"/>
<evidence type="ECO:0000313" key="1">
    <source>
        <dbReference type="EMBL" id="EOY26211.1"/>
    </source>
</evidence>
<accession>A0A061G9H9</accession>
<keyword evidence="2" id="KW-1185">Reference proteome</keyword>
<evidence type="ECO:0000313" key="2">
    <source>
        <dbReference type="Proteomes" id="UP000026915"/>
    </source>
</evidence>
<gene>
    <name evidence="1" type="ORF">TCM_027634</name>
</gene>
<dbReference type="Proteomes" id="UP000026915">
    <property type="component" value="Chromosome 6"/>
</dbReference>
<name>A0A061G9H9_THECC</name>
<protein>
    <submittedName>
        <fullName evidence="1">Uncharacterized protein</fullName>
    </submittedName>
</protein>
<dbReference type="EMBL" id="CM001884">
    <property type="protein sequence ID" value="EOY26211.1"/>
    <property type="molecule type" value="Genomic_DNA"/>
</dbReference>
<dbReference type="HOGENOM" id="CLU_1974563_0_0_1"/>
<dbReference type="InParanoid" id="A0A061G9H9"/>
<dbReference type="Gramene" id="EOY26211">
    <property type="protein sequence ID" value="EOY26211"/>
    <property type="gene ID" value="TCM_027634"/>
</dbReference>